<comment type="caution">
    <text evidence="2">The sequence shown here is derived from an EMBL/GenBank/DDBJ whole genome shotgun (WGS) entry which is preliminary data.</text>
</comment>
<dbReference type="EMBL" id="PQXO01000514">
    <property type="protein sequence ID" value="TGO84352.1"/>
    <property type="molecule type" value="Genomic_DNA"/>
</dbReference>
<dbReference type="InterPro" id="IPR000608">
    <property type="entry name" value="UBC"/>
</dbReference>
<evidence type="ECO:0000259" key="1">
    <source>
        <dbReference type="PROSITE" id="PS50127"/>
    </source>
</evidence>
<dbReference type="Gene3D" id="3.10.110.10">
    <property type="entry name" value="Ubiquitin Conjugating Enzyme"/>
    <property type="match status" value="1"/>
</dbReference>
<reference evidence="2 3" key="1">
    <citation type="submission" date="2017-12" db="EMBL/GenBank/DDBJ databases">
        <title>Comparative genomics of Botrytis spp.</title>
        <authorList>
            <person name="Valero-Jimenez C.A."/>
            <person name="Tapia P."/>
            <person name="Veloso J."/>
            <person name="Silva-Moreno E."/>
            <person name="Staats M."/>
            <person name="Valdes J.H."/>
            <person name="Van Kan J.A.L."/>
        </authorList>
    </citation>
    <scope>NUCLEOTIDE SEQUENCE [LARGE SCALE GENOMIC DNA]</scope>
    <source>
        <strain evidence="2 3">MUCL3349</strain>
    </source>
</reference>
<sequence length="95" mass="10423">MTTMGIASKRLGKELTKIHQSLPPGITLVSAEDFKEWLVDICVLDSNPLYQGETYRIKLVFTPNYPIGTSLSLSPLQSFIPSPPIPSTPPPRTPS</sequence>
<dbReference type="AlphaFoldDB" id="A0A4Z1KJB8"/>
<keyword evidence="3" id="KW-1185">Reference proteome</keyword>
<evidence type="ECO:0000313" key="3">
    <source>
        <dbReference type="Proteomes" id="UP000297280"/>
    </source>
</evidence>
<dbReference type="STRING" id="87229.A0A4Z1KJB8"/>
<evidence type="ECO:0000313" key="2">
    <source>
        <dbReference type="EMBL" id="TGO84352.1"/>
    </source>
</evidence>
<dbReference type="SUPFAM" id="SSF54495">
    <property type="entry name" value="UBC-like"/>
    <property type="match status" value="1"/>
</dbReference>
<dbReference type="PROSITE" id="PS50127">
    <property type="entry name" value="UBC_2"/>
    <property type="match status" value="1"/>
</dbReference>
<proteinExistence type="predicted"/>
<protein>
    <recommendedName>
        <fullName evidence="1">UBC core domain-containing protein</fullName>
    </recommendedName>
</protein>
<accession>A0A4Z1KJB8</accession>
<feature type="domain" description="UBC core" evidence="1">
    <location>
        <begin position="6"/>
        <end position="95"/>
    </location>
</feature>
<name>A0A4Z1KJB8_9HELO</name>
<organism evidence="2 3">
    <name type="scientific">Botrytis porri</name>
    <dbReference type="NCBI Taxonomy" id="87229"/>
    <lineage>
        <taxon>Eukaryota</taxon>
        <taxon>Fungi</taxon>
        <taxon>Dikarya</taxon>
        <taxon>Ascomycota</taxon>
        <taxon>Pezizomycotina</taxon>
        <taxon>Leotiomycetes</taxon>
        <taxon>Helotiales</taxon>
        <taxon>Sclerotiniaceae</taxon>
        <taxon>Botrytis</taxon>
    </lineage>
</organism>
<gene>
    <name evidence="2" type="ORF">BPOR_0515g00050</name>
</gene>
<dbReference type="Proteomes" id="UP000297280">
    <property type="component" value="Unassembled WGS sequence"/>
</dbReference>
<dbReference type="InterPro" id="IPR016135">
    <property type="entry name" value="UBQ-conjugating_enzyme/RWD"/>
</dbReference>